<dbReference type="Pfam" id="PF14392">
    <property type="entry name" value="zf-CCHC_4"/>
    <property type="match status" value="1"/>
</dbReference>
<gene>
    <name evidence="2" type="ORF">MERR_LOCUS15928</name>
</gene>
<sequence length="116" mass="13611">MLILQRWEPIISPTFPAYIPFWIELQGIPLHYWQKDLYSIGEELGGMMKYEITSTTARIKVLINGFQPLVKETIIEYLDGAESIVSLEYECLEIHCRFCYRLTHDTYKCQESRGEG</sequence>
<dbReference type="PANTHER" id="PTHR31286:SF163">
    <property type="entry name" value="ZINC KNUCKLE CX2CX4HX4C DOMAIN-CONTAINING PROTEIN"/>
    <property type="match status" value="1"/>
</dbReference>
<dbReference type="Proteomes" id="UP000467841">
    <property type="component" value="Unassembled WGS sequence"/>
</dbReference>
<dbReference type="EMBL" id="CACVBM020001072">
    <property type="protein sequence ID" value="CAA7028693.1"/>
    <property type="molecule type" value="Genomic_DNA"/>
</dbReference>
<keyword evidence="3" id="KW-1185">Reference proteome</keyword>
<organism evidence="2 3">
    <name type="scientific">Microthlaspi erraticum</name>
    <dbReference type="NCBI Taxonomy" id="1685480"/>
    <lineage>
        <taxon>Eukaryota</taxon>
        <taxon>Viridiplantae</taxon>
        <taxon>Streptophyta</taxon>
        <taxon>Embryophyta</taxon>
        <taxon>Tracheophyta</taxon>
        <taxon>Spermatophyta</taxon>
        <taxon>Magnoliopsida</taxon>
        <taxon>eudicotyledons</taxon>
        <taxon>Gunneridae</taxon>
        <taxon>Pentapetalae</taxon>
        <taxon>rosids</taxon>
        <taxon>malvids</taxon>
        <taxon>Brassicales</taxon>
        <taxon>Brassicaceae</taxon>
        <taxon>Coluteocarpeae</taxon>
        <taxon>Microthlaspi</taxon>
    </lineage>
</organism>
<dbReference type="InterPro" id="IPR025836">
    <property type="entry name" value="Zn_knuckle_CX2CX4HX4C"/>
</dbReference>
<name>A0A6D2IIH1_9BRAS</name>
<evidence type="ECO:0000259" key="1">
    <source>
        <dbReference type="Pfam" id="PF14392"/>
    </source>
</evidence>
<dbReference type="OrthoDB" id="1113844at2759"/>
<dbReference type="PANTHER" id="PTHR31286">
    <property type="entry name" value="GLYCINE-RICH CELL WALL STRUCTURAL PROTEIN 1.8-LIKE"/>
    <property type="match status" value="1"/>
</dbReference>
<dbReference type="InterPro" id="IPR040256">
    <property type="entry name" value="At4g02000-like"/>
</dbReference>
<protein>
    <recommendedName>
        <fullName evidence="1">Zinc knuckle CX2CX4HX4C domain-containing protein</fullName>
    </recommendedName>
</protein>
<proteinExistence type="predicted"/>
<dbReference type="AlphaFoldDB" id="A0A6D2IIH1"/>
<evidence type="ECO:0000313" key="3">
    <source>
        <dbReference type="Proteomes" id="UP000467841"/>
    </source>
</evidence>
<comment type="caution">
    <text evidence="2">The sequence shown here is derived from an EMBL/GenBank/DDBJ whole genome shotgun (WGS) entry which is preliminary data.</text>
</comment>
<feature type="domain" description="Zinc knuckle CX2CX4HX4C" evidence="1">
    <location>
        <begin position="67"/>
        <end position="110"/>
    </location>
</feature>
<accession>A0A6D2IIH1</accession>
<evidence type="ECO:0000313" key="2">
    <source>
        <dbReference type="EMBL" id="CAA7028693.1"/>
    </source>
</evidence>
<reference evidence="2" key="1">
    <citation type="submission" date="2020-01" db="EMBL/GenBank/DDBJ databases">
        <authorList>
            <person name="Mishra B."/>
        </authorList>
    </citation>
    <scope>NUCLEOTIDE SEQUENCE [LARGE SCALE GENOMIC DNA]</scope>
</reference>